<protein>
    <submittedName>
        <fullName evidence="1">Uncharacterized protein</fullName>
    </submittedName>
</protein>
<dbReference type="Proteomes" id="UP000281553">
    <property type="component" value="Unassembled WGS sequence"/>
</dbReference>
<name>A0A3P7R6P1_DIBLA</name>
<evidence type="ECO:0000313" key="1">
    <source>
        <dbReference type="EMBL" id="VDN39512.1"/>
    </source>
</evidence>
<evidence type="ECO:0000313" key="2">
    <source>
        <dbReference type="Proteomes" id="UP000281553"/>
    </source>
</evidence>
<proteinExistence type="predicted"/>
<keyword evidence="2" id="KW-1185">Reference proteome</keyword>
<reference evidence="1 2" key="1">
    <citation type="submission" date="2018-11" db="EMBL/GenBank/DDBJ databases">
        <authorList>
            <consortium name="Pathogen Informatics"/>
        </authorList>
    </citation>
    <scope>NUCLEOTIDE SEQUENCE [LARGE SCALE GENOMIC DNA]</scope>
</reference>
<dbReference type="AlphaFoldDB" id="A0A3P7R6P1"/>
<sequence>MMSPSPCAEVFGHLEPSYSGVNAARAKEGITMKRRISGGIALYNTYLICAKFKSAEASTLSTRVHVTFTLIDRHCYLQTIPITTT</sequence>
<organism evidence="1 2">
    <name type="scientific">Dibothriocephalus latus</name>
    <name type="common">Fish tapeworm</name>
    <name type="synonym">Diphyllobothrium latum</name>
    <dbReference type="NCBI Taxonomy" id="60516"/>
    <lineage>
        <taxon>Eukaryota</taxon>
        <taxon>Metazoa</taxon>
        <taxon>Spiralia</taxon>
        <taxon>Lophotrochozoa</taxon>
        <taxon>Platyhelminthes</taxon>
        <taxon>Cestoda</taxon>
        <taxon>Eucestoda</taxon>
        <taxon>Diphyllobothriidea</taxon>
        <taxon>Diphyllobothriidae</taxon>
        <taxon>Dibothriocephalus</taxon>
    </lineage>
</organism>
<gene>
    <name evidence="1" type="ORF">DILT_LOCUS17909</name>
</gene>
<dbReference type="EMBL" id="UYRU01095753">
    <property type="protein sequence ID" value="VDN39512.1"/>
    <property type="molecule type" value="Genomic_DNA"/>
</dbReference>
<accession>A0A3P7R6P1</accession>